<reference evidence="1" key="1">
    <citation type="submission" date="2021-05" db="EMBL/GenBank/DDBJ databases">
        <authorList>
            <person name="Kaiqin L."/>
            <person name="Jian G."/>
        </authorList>
    </citation>
    <scope>NUCLEOTIDE SEQUENCE</scope>
    <source>
        <strain evidence="1">HDS5</strain>
    </source>
</reference>
<protein>
    <submittedName>
        <fullName evidence="1">Uncharacterized protein</fullName>
    </submittedName>
</protein>
<keyword evidence="2" id="KW-1185">Reference proteome</keyword>
<proteinExistence type="predicted"/>
<evidence type="ECO:0000313" key="2">
    <source>
        <dbReference type="Proteomes" id="UP000682416"/>
    </source>
</evidence>
<name>A0A975L6H5_9ACTN</name>
<dbReference type="Proteomes" id="UP000682416">
    <property type="component" value="Chromosome"/>
</dbReference>
<organism evidence="1 2">
    <name type="scientific">Nocardiopsis eucommiae</name>
    <dbReference type="NCBI Taxonomy" id="2831970"/>
    <lineage>
        <taxon>Bacteria</taxon>
        <taxon>Bacillati</taxon>
        <taxon>Actinomycetota</taxon>
        <taxon>Actinomycetes</taxon>
        <taxon>Streptosporangiales</taxon>
        <taxon>Nocardiopsidaceae</taxon>
        <taxon>Nocardiopsis</taxon>
    </lineage>
</organism>
<evidence type="ECO:0000313" key="1">
    <source>
        <dbReference type="EMBL" id="QVJ00284.1"/>
    </source>
</evidence>
<sequence>MKFPRKRPQEDTRWWVWRLVADAGRTLLAVVRTILWLWRESGEGPGGQ</sequence>
<dbReference type="KEGG" id="nec:KGD82_16080"/>
<dbReference type="EMBL" id="CP074402">
    <property type="protein sequence ID" value="QVJ00284.1"/>
    <property type="molecule type" value="Genomic_DNA"/>
</dbReference>
<dbReference type="AlphaFoldDB" id="A0A975L6H5"/>
<gene>
    <name evidence="1" type="ORF">KGD82_16080</name>
</gene>
<accession>A0A975L6H5</accession>